<dbReference type="EC" id="2.4.1.-" evidence="12"/>
<comment type="similarity">
    <text evidence="3 12">Belongs to the glycosyltransferase 22 family.</text>
</comment>
<evidence type="ECO:0000256" key="2">
    <source>
        <dbReference type="ARBA" id="ARBA00004922"/>
    </source>
</evidence>
<keyword evidence="5" id="KW-0808">Transferase</keyword>
<keyword evidence="14" id="KW-1185">Reference proteome</keyword>
<evidence type="ECO:0000256" key="7">
    <source>
        <dbReference type="ARBA" id="ARBA00022824"/>
    </source>
</evidence>
<evidence type="ECO:0000256" key="9">
    <source>
        <dbReference type="ARBA" id="ARBA00023136"/>
    </source>
</evidence>
<proteinExistence type="inferred from homology"/>
<keyword evidence="4 12" id="KW-0328">Glycosyltransferase</keyword>
<gene>
    <name evidence="13" type="ORF">VTK73DRAFT_3183</name>
</gene>
<feature type="transmembrane region" description="Helical" evidence="12">
    <location>
        <begin position="177"/>
        <end position="203"/>
    </location>
</feature>
<comment type="pathway">
    <text evidence="2">Protein modification; protein glycosylation.</text>
</comment>
<keyword evidence="6 12" id="KW-0812">Transmembrane</keyword>
<feature type="transmembrane region" description="Helical" evidence="12">
    <location>
        <begin position="325"/>
        <end position="345"/>
    </location>
</feature>
<feature type="transmembrane region" description="Helical" evidence="12">
    <location>
        <begin position="351"/>
        <end position="378"/>
    </location>
</feature>
<keyword evidence="9 12" id="KW-0472">Membrane</keyword>
<comment type="function">
    <text evidence="10">Mannosyltransferase that operates in the biosynthetic pathway of dolichol-linked oligosaccharides, the glycan precursors employed in protein asparagine (N)-glycosylation. The assembly of dolichol-linked oligosaccharides begins on the cytosolic side of the endoplasmic reticulum membrane and finishes in its lumen. The sequential addition of sugars to dolichol pyrophosphate produces dolichol-linked oligosaccharides containing fourteen sugars, including two GlcNAcs, nine mannoses and three glucoses. Once assembled, the oligosaccharide is transferred from the lipid to nascent proteins by oligosaccharyltransferases. In the lumen of the endoplasmic reticulum, adds the eighth mannose residue in an alpha-1,6 linkage onto Man(7)GlcNAc(2)-PP-dolichol to produce Man(8)GlcNAc(2)-PP-dolichol.</text>
</comment>
<feature type="transmembrane region" description="Helical" evidence="12">
    <location>
        <begin position="124"/>
        <end position="143"/>
    </location>
</feature>
<comment type="subcellular location">
    <subcellularLocation>
        <location evidence="1 12">Endoplasmic reticulum membrane</location>
        <topology evidence="1 12">Multi-pass membrane protein</topology>
    </subcellularLocation>
</comment>
<feature type="transmembrane region" description="Helical" evidence="12">
    <location>
        <begin position="84"/>
        <end position="112"/>
    </location>
</feature>
<dbReference type="PANTHER" id="PTHR22760:SF1">
    <property type="entry name" value="DOL-P-MAN:MAN(7)GLCNAC(2)-PP-DOL ALPHA-1,6-MANNOSYLTRANSFERASE"/>
    <property type="match status" value="1"/>
</dbReference>
<dbReference type="Pfam" id="PF03901">
    <property type="entry name" value="Glyco_transf_22"/>
    <property type="match status" value="1"/>
</dbReference>
<protein>
    <recommendedName>
        <fullName evidence="12">Mannosyltransferase</fullName>
        <ecNumber evidence="12">2.4.1.-</ecNumber>
    </recommendedName>
</protein>
<keyword evidence="7 12" id="KW-0256">Endoplasmic reticulum</keyword>
<evidence type="ECO:0000256" key="12">
    <source>
        <dbReference type="RuleBase" id="RU363075"/>
    </source>
</evidence>
<feature type="transmembrane region" description="Helical" evidence="12">
    <location>
        <begin position="215"/>
        <end position="237"/>
    </location>
</feature>
<evidence type="ECO:0000256" key="5">
    <source>
        <dbReference type="ARBA" id="ARBA00022679"/>
    </source>
</evidence>
<reference evidence="13 14" key="1">
    <citation type="journal article" date="2024" name="Commun. Biol.">
        <title>Comparative genomic analysis of thermophilic fungi reveals convergent evolutionary adaptations and gene losses.</title>
        <authorList>
            <person name="Steindorff A.S."/>
            <person name="Aguilar-Pontes M.V."/>
            <person name="Robinson A.J."/>
            <person name="Andreopoulos B."/>
            <person name="LaButti K."/>
            <person name="Kuo A."/>
            <person name="Mondo S."/>
            <person name="Riley R."/>
            <person name="Otillar R."/>
            <person name="Haridas S."/>
            <person name="Lipzen A."/>
            <person name="Grimwood J."/>
            <person name="Schmutz J."/>
            <person name="Clum A."/>
            <person name="Reid I.D."/>
            <person name="Moisan M.C."/>
            <person name="Butler G."/>
            <person name="Nguyen T.T.M."/>
            <person name="Dewar K."/>
            <person name="Conant G."/>
            <person name="Drula E."/>
            <person name="Henrissat B."/>
            <person name="Hansel C."/>
            <person name="Singer S."/>
            <person name="Hutchinson M.I."/>
            <person name="de Vries R.P."/>
            <person name="Natvig D.O."/>
            <person name="Powell A.J."/>
            <person name="Tsang A."/>
            <person name="Grigoriev I.V."/>
        </authorList>
    </citation>
    <scope>NUCLEOTIDE SEQUENCE [LARGE SCALE GENOMIC DNA]</scope>
    <source>
        <strain evidence="13 14">ATCC 24622</strain>
    </source>
</reference>
<evidence type="ECO:0000256" key="3">
    <source>
        <dbReference type="ARBA" id="ARBA00007063"/>
    </source>
</evidence>
<keyword evidence="8 12" id="KW-1133">Transmembrane helix</keyword>
<evidence type="ECO:0000256" key="4">
    <source>
        <dbReference type="ARBA" id="ARBA00022676"/>
    </source>
</evidence>
<feature type="transmembrane region" description="Helical" evidence="12">
    <location>
        <begin position="274"/>
        <end position="292"/>
    </location>
</feature>
<dbReference type="PANTHER" id="PTHR22760">
    <property type="entry name" value="GLYCOSYLTRANSFERASE"/>
    <property type="match status" value="1"/>
</dbReference>
<organism evidence="13 14">
    <name type="scientific">Phialemonium thermophilum</name>
    <dbReference type="NCBI Taxonomy" id="223376"/>
    <lineage>
        <taxon>Eukaryota</taxon>
        <taxon>Fungi</taxon>
        <taxon>Dikarya</taxon>
        <taxon>Ascomycota</taxon>
        <taxon>Pezizomycotina</taxon>
        <taxon>Sordariomycetes</taxon>
        <taxon>Sordariomycetidae</taxon>
        <taxon>Cephalothecales</taxon>
        <taxon>Cephalothecaceae</taxon>
        <taxon>Phialemonium</taxon>
    </lineage>
</organism>
<evidence type="ECO:0000313" key="14">
    <source>
        <dbReference type="Proteomes" id="UP001586593"/>
    </source>
</evidence>
<evidence type="ECO:0000256" key="1">
    <source>
        <dbReference type="ARBA" id="ARBA00004477"/>
    </source>
</evidence>
<evidence type="ECO:0000256" key="11">
    <source>
        <dbReference type="ARBA" id="ARBA00048899"/>
    </source>
</evidence>
<accession>A0ABR3X014</accession>
<feature type="transmembrane region" description="Helical" evidence="12">
    <location>
        <begin position="249"/>
        <end position="268"/>
    </location>
</feature>
<evidence type="ECO:0000313" key="13">
    <source>
        <dbReference type="EMBL" id="KAL1869316.1"/>
    </source>
</evidence>
<sequence length="607" mass="66368">MQLIDLCLSLSIPALILVHLVVAPYTKVEESFNIQATHDVLVYGAPMSNAGDRLRSTYDHFTFPGAVPRTFTGPVLLAGLSQPIVALIGFGYAQLIARAVLGLFNAGCLLALRQSVARAFGTTTARWFILLLASQFHVIFYASRPLPNMFAFGLTTLAVSFLLPHPNPRSRNPRVRLAIALFVFAATIFRSEVAILLATNALYMMVIPQVSLERLLPPFAVSFIMALVITVPLDSYFWQKPLWPELWGFYFNVILGSSSQWGVSPWHYYFTSALPRLLVNPLVLLVLIPVALNHPATSRTAGQLTLPSLAYTAIYSFQPHKEARFIIYVVPPLTVAAAQGANLIFSRRTKSAIYAVASLVLVGSVALSFVASTGMLLLSSLNYPGGEALSYLQDILRGDASSGAAAAHGPVVSVHADVLSCMTGVTLFGAAGATMPSYPPSRSQGLIQSSTCGSCNKVSQQQQQQQQQQQHQQHQQRQEGAPMLALDRTEDFTLLQDPDFWTRFDYVLTEEDPSTTATRLTARSGMWDVVGVVEGYAGLEVLRPGEKPGESSTSNRPSIGRGALVARLRDEIRRRTGGWWIGPKMEPRIWILRRVKDAEKIGNVAPS</sequence>
<dbReference type="InterPro" id="IPR005599">
    <property type="entry name" value="GPI_mannosylTrfase"/>
</dbReference>
<dbReference type="EMBL" id="JAZHXJ010000198">
    <property type="protein sequence ID" value="KAL1869316.1"/>
    <property type="molecule type" value="Genomic_DNA"/>
</dbReference>
<comment type="caution">
    <text evidence="13">The sequence shown here is derived from an EMBL/GenBank/DDBJ whole genome shotgun (WGS) entry which is preliminary data.</text>
</comment>
<comment type="catalytic activity">
    <reaction evidence="11">
        <text>an alpha-D-Man-(1-&gt;2)-alpha-D-Man-(1-&gt;2)-alpha-D-Man-(1-&gt;3)-[alpha-D-Man-(1-&gt;2)-alpha-D-Man-(1-&gt;3)-alpha-D-Man-(1-&gt;6)]-beta-D-Man-(1-&gt;4)-beta-D-GlcNAc-(1-&gt;4)-alpha-D-GlcNAc-diphospho-di-trans,poly-cis-dolichol + a di-trans,poly-cis-dolichyl beta-D-mannosyl phosphate = an alpha-D-Man-(1-&gt;2)-alpha-D-Man-(1-&gt;2)-alpha-D-Man-(1-&gt;3)-[alpha-D-Man-(1-&gt;2)-alpha-D-Man-(1-&gt;3)-[alpha-D-Man-(1-&gt;6)]-alpha-D-Man-(1-&gt;6)]-beta-D-Man-(1-&gt;4)-beta-D-GlcNAc-(1-&gt;4)-alpha-D-GlcNAc-diphospho-di-trans,poly-cis-dolichol + a di-trans,poly-cis-dolichyl phosphate + H(+)</text>
        <dbReference type="Rhea" id="RHEA:29535"/>
        <dbReference type="Rhea" id="RHEA-COMP:19498"/>
        <dbReference type="Rhea" id="RHEA-COMP:19501"/>
        <dbReference type="Rhea" id="RHEA-COMP:19518"/>
        <dbReference type="Rhea" id="RHEA-COMP:19519"/>
        <dbReference type="ChEBI" id="CHEBI:15378"/>
        <dbReference type="ChEBI" id="CHEBI:57683"/>
        <dbReference type="ChEBI" id="CHEBI:58211"/>
        <dbReference type="ChEBI" id="CHEBI:132517"/>
        <dbReference type="ChEBI" id="CHEBI:132519"/>
        <dbReference type="EC" id="2.4.1.260"/>
    </reaction>
    <physiologicalReaction direction="left-to-right" evidence="11">
        <dbReference type="Rhea" id="RHEA:29536"/>
    </physiologicalReaction>
</comment>
<evidence type="ECO:0000256" key="6">
    <source>
        <dbReference type="ARBA" id="ARBA00022692"/>
    </source>
</evidence>
<dbReference type="Proteomes" id="UP001586593">
    <property type="component" value="Unassembled WGS sequence"/>
</dbReference>
<evidence type="ECO:0000256" key="8">
    <source>
        <dbReference type="ARBA" id="ARBA00022989"/>
    </source>
</evidence>
<name>A0ABR3X014_9PEZI</name>
<feature type="transmembrane region" description="Helical" evidence="12">
    <location>
        <begin position="7"/>
        <end position="25"/>
    </location>
</feature>
<evidence type="ECO:0000256" key="10">
    <source>
        <dbReference type="ARBA" id="ARBA00044721"/>
    </source>
</evidence>